<proteinExistence type="inferred from homology"/>
<dbReference type="FunFam" id="3.30.70.1560:FF:000001">
    <property type="entry name" value="Pseudouridine synthase"/>
    <property type="match status" value="1"/>
</dbReference>
<dbReference type="FunFam" id="3.10.290.10:FF:000003">
    <property type="entry name" value="Pseudouridine synthase"/>
    <property type="match status" value="1"/>
</dbReference>
<dbReference type="PROSITE" id="PS01149">
    <property type="entry name" value="PSI_RSU"/>
    <property type="match status" value="1"/>
</dbReference>
<dbReference type="EMBL" id="DXBG01000307">
    <property type="protein sequence ID" value="HIZ66829.1"/>
    <property type="molecule type" value="Genomic_DNA"/>
</dbReference>
<dbReference type="InterPro" id="IPR000748">
    <property type="entry name" value="PsdUridine_synth_RsuA/RluB/E/F"/>
</dbReference>
<dbReference type="GO" id="GO:0005829">
    <property type="term" value="C:cytosol"/>
    <property type="evidence" value="ECO:0007669"/>
    <property type="project" value="UniProtKB-ARBA"/>
</dbReference>
<evidence type="ECO:0000256" key="2">
    <source>
        <dbReference type="ARBA" id="ARBA00022884"/>
    </source>
</evidence>
<keyword evidence="2 4" id="KW-0694">RNA-binding</keyword>
<evidence type="ECO:0000256" key="4">
    <source>
        <dbReference type="PROSITE-ProRule" id="PRU00182"/>
    </source>
</evidence>
<accession>A0A9D2FT24</accession>
<dbReference type="InterPro" id="IPR006145">
    <property type="entry name" value="PsdUridine_synth_RsuA/RluA"/>
</dbReference>
<evidence type="ECO:0000256" key="5">
    <source>
        <dbReference type="RuleBase" id="RU003887"/>
    </source>
</evidence>
<dbReference type="InterPro" id="IPR036986">
    <property type="entry name" value="S4_RNA-bd_sf"/>
</dbReference>
<comment type="caution">
    <text evidence="7">The sequence shown here is derived from an EMBL/GenBank/DDBJ whole genome shotgun (WGS) entry which is preliminary data.</text>
</comment>
<dbReference type="GO" id="GO:0120159">
    <property type="term" value="F:rRNA pseudouridine synthase activity"/>
    <property type="evidence" value="ECO:0007669"/>
    <property type="project" value="UniProtKB-ARBA"/>
</dbReference>
<dbReference type="PROSITE" id="PS50889">
    <property type="entry name" value="S4"/>
    <property type="match status" value="1"/>
</dbReference>
<dbReference type="GO" id="GO:0003723">
    <property type="term" value="F:RNA binding"/>
    <property type="evidence" value="ECO:0007669"/>
    <property type="project" value="UniProtKB-KW"/>
</dbReference>
<keyword evidence="3 5" id="KW-0413">Isomerase</keyword>
<dbReference type="InterPro" id="IPR002942">
    <property type="entry name" value="S4_RNA-bd"/>
</dbReference>
<evidence type="ECO:0000259" key="6">
    <source>
        <dbReference type="SMART" id="SM00363"/>
    </source>
</evidence>
<dbReference type="Gene3D" id="3.30.70.1560">
    <property type="entry name" value="Alpha-L RNA-binding motif"/>
    <property type="match status" value="1"/>
</dbReference>
<evidence type="ECO:0000256" key="1">
    <source>
        <dbReference type="ARBA" id="ARBA00008348"/>
    </source>
</evidence>
<sequence length="246" mass="28550">MGKLRLDKYLAEMGLGTRSEVKKLLRQGQVLVNGQKMKSPEYKIEPGEDKVEAQGKEVSYVRYEYFMLHKPQGVITATEDRGQKTVMEFIRSGKRKDLFPVGRLDKDTEGLLLITNDGELAHRLLSPKRHVDKTYFVRLREPVEESHIERLETGVDIGEERLTLPARLSRISQDRKELCITIQEGKFHQIKRMFQAVDNEVLYLKRLSMGSLTLDDRLRPGEYRALTEEEITRLKEHAEKHKSSDI</sequence>
<dbReference type="InterPro" id="IPR018496">
    <property type="entry name" value="PsdUridine_synth_RsuA/RluB_CS"/>
</dbReference>
<reference evidence="7" key="1">
    <citation type="journal article" date="2021" name="PeerJ">
        <title>Extensive microbial diversity within the chicken gut microbiome revealed by metagenomics and culture.</title>
        <authorList>
            <person name="Gilroy R."/>
            <person name="Ravi A."/>
            <person name="Getino M."/>
            <person name="Pursley I."/>
            <person name="Horton D.L."/>
            <person name="Alikhan N.F."/>
            <person name="Baker D."/>
            <person name="Gharbi K."/>
            <person name="Hall N."/>
            <person name="Watson M."/>
            <person name="Adriaenssens E.M."/>
            <person name="Foster-Nyarko E."/>
            <person name="Jarju S."/>
            <person name="Secka A."/>
            <person name="Antonio M."/>
            <person name="Oren A."/>
            <person name="Chaudhuri R.R."/>
            <person name="La Ragione R."/>
            <person name="Hildebrand F."/>
            <person name="Pallen M.J."/>
        </authorList>
    </citation>
    <scope>NUCLEOTIDE SEQUENCE</scope>
    <source>
        <strain evidence="7">1068</strain>
    </source>
</reference>
<comment type="similarity">
    <text evidence="1 5">Belongs to the pseudouridine synthase RsuA family.</text>
</comment>
<dbReference type="SUPFAM" id="SSF55120">
    <property type="entry name" value="Pseudouridine synthase"/>
    <property type="match status" value="1"/>
</dbReference>
<gene>
    <name evidence="7" type="ORF">H9809_13185</name>
</gene>
<dbReference type="SUPFAM" id="SSF55174">
    <property type="entry name" value="Alpha-L RNA-binding motif"/>
    <property type="match status" value="1"/>
</dbReference>
<dbReference type="InterPro" id="IPR042092">
    <property type="entry name" value="PsdUridine_s_RsuA/RluB/E/F_cat"/>
</dbReference>
<dbReference type="InterPro" id="IPR020094">
    <property type="entry name" value="TruA/RsuA/RluB/E/F_N"/>
</dbReference>
<name>A0A9D2FT24_9FIRM</name>
<dbReference type="PANTHER" id="PTHR47683">
    <property type="entry name" value="PSEUDOURIDINE SYNTHASE FAMILY PROTEIN-RELATED"/>
    <property type="match status" value="1"/>
</dbReference>
<protein>
    <recommendedName>
        <fullName evidence="5">Pseudouridine synthase</fullName>
        <ecNumber evidence="5">5.4.99.-</ecNumber>
    </recommendedName>
</protein>
<feature type="domain" description="RNA-binding S4" evidence="6">
    <location>
        <begin position="4"/>
        <end position="66"/>
    </location>
</feature>
<dbReference type="CDD" id="cd00165">
    <property type="entry name" value="S4"/>
    <property type="match status" value="1"/>
</dbReference>
<dbReference type="Gene3D" id="3.10.290.10">
    <property type="entry name" value="RNA-binding S4 domain"/>
    <property type="match status" value="1"/>
</dbReference>
<evidence type="ECO:0000313" key="7">
    <source>
        <dbReference type="EMBL" id="HIZ66829.1"/>
    </source>
</evidence>
<dbReference type="InterPro" id="IPR050343">
    <property type="entry name" value="RsuA_PseudoU_synthase"/>
</dbReference>
<dbReference type="Proteomes" id="UP000824056">
    <property type="component" value="Unassembled WGS sequence"/>
</dbReference>
<reference evidence="7" key="2">
    <citation type="submission" date="2021-04" db="EMBL/GenBank/DDBJ databases">
        <authorList>
            <person name="Gilroy R."/>
        </authorList>
    </citation>
    <scope>NUCLEOTIDE SEQUENCE</scope>
    <source>
        <strain evidence="7">1068</strain>
    </source>
</reference>
<evidence type="ECO:0000313" key="8">
    <source>
        <dbReference type="Proteomes" id="UP000824056"/>
    </source>
</evidence>
<dbReference type="Pfam" id="PF01479">
    <property type="entry name" value="S4"/>
    <property type="match status" value="1"/>
</dbReference>
<dbReference type="NCBIfam" id="TIGR00093">
    <property type="entry name" value="pseudouridine synthase"/>
    <property type="match status" value="1"/>
</dbReference>
<dbReference type="AlphaFoldDB" id="A0A9D2FT24"/>
<evidence type="ECO:0000256" key="3">
    <source>
        <dbReference type="ARBA" id="ARBA00023235"/>
    </source>
</evidence>
<dbReference type="Pfam" id="PF00849">
    <property type="entry name" value="PseudoU_synth_2"/>
    <property type="match status" value="1"/>
</dbReference>
<organism evidence="7 8">
    <name type="scientific">Candidatus Blautia pullicola</name>
    <dbReference type="NCBI Taxonomy" id="2838498"/>
    <lineage>
        <taxon>Bacteria</taxon>
        <taxon>Bacillati</taxon>
        <taxon>Bacillota</taxon>
        <taxon>Clostridia</taxon>
        <taxon>Lachnospirales</taxon>
        <taxon>Lachnospiraceae</taxon>
        <taxon>Blautia</taxon>
    </lineage>
</organism>
<dbReference type="Gene3D" id="3.30.70.580">
    <property type="entry name" value="Pseudouridine synthase I, catalytic domain, N-terminal subdomain"/>
    <property type="match status" value="1"/>
</dbReference>
<dbReference type="EC" id="5.4.99.-" evidence="5"/>
<dbReference type="CDD" id="cd02553">
    <property type="entry name" value="PseudoU_synth_RsuA"/>
    <property type="match status" value="1"/>
</dbReference>
<dbReference type="InterPro" id="IPR020103">
    <property type="entry name" value="PsdUridine_synth_cat_dom_sf"/>
</dbReference>
<dbReference type="SMART" id="SM00363">
    <property type="entry name" value="S4"/>
    <property type="match status" value="1"/>
</dbReference>
<dbReference type="PANTHER" id="PTHR47683:SF4">
    <property type="entry name" value="PSEUDOURIDINE SYNTHASE"/>
    <property type="match status" value="1"/>
</dbReference>
<dbReference type="GO" id="GO:0000455">
    <property type="term" value="P:enzyme-directed rRNA pseudouridine synthesis"/>
    <property type="evidence" value="ECO:0007669"/>
    <property type="project" value="UniProtKB-ARBA"/>
</dbReference>